<feature type="compositionally biased region" description="Polar residues" evidence="1">
    <location>
        <begin position="10"/>
        <end position="33"/>
    </location>
</feature>
<reference evidence="2 3" key="1">
    <citation type="submission" date="2019-04" db="EMBL/GenBank/DDBJ databases">
        <title>Friends and foes A comparative genomics study of 23 Aspergillus species from section Flavi.</title>
        <authorList>
            <consortium name="DOE Joint Genome Institute"/>
            <person name="Kjaerbolling I."/>
            <person name="Vesth T."/>
            <person name="Frisvad J.C."/>
            <person name="Nybo J.L."/>
            <person name="Theobald S."/>
            <person name="Kildgaard S."/>
            <person name="Isbrandt T."/>
            <person name="Kuo A."/>
            <person name="Sato A."/>
            <person name="Lyhne E.K."/>
            <person name="Kogle M.E."/>
            <person name="Wiebenga A."/>
            <person name="Kun R.S."/>
            <person name="Lubbers R.J."/>
            <person name="Makela M.R."/>
            <person name="Barry K."/>
            <person name="Chovatia M."/>
            <person name="Clum A."/>
            <person name="Daum C."/>
            <person name="Haridas S."/>
            <person name="He G."/>
            <person name="LaButti K."/>
            <person name="Lipzen A."/>
            <person name="Mondo S."/>
            <person name="Riley R."/>
            <person name="Salamov A."/>
            <person name="Simmons B.A."/>
            <person name="Magnuson J.K."/>
            <person name="Henrissat B."/>
            <person name="Mortensen U.H."/>
            <person name="Larsen T.O."/>
            <person name="Devries R.P."/>
            <person name="Grigoriev I.V."/>
            <person name="Machida M."/>
            <person name="Baker S.E."/>
            <person name="Andersen M.R."/>
        </authorList>
    </citation>
    <scope>NUCLEOTIDE SEQUENCE [LARGE SCALE GENOMIC DNA]</scope>
    <source>
        <strain evidence="2 3">CBS 117625</strain>
    </source>
</reference>
<feature type="region of interest" description="Disordered" evidence="1">
    <location>
        <begin position="1"/>
        <end position="86"/>
    </location>
</feature>
<dbReference type="InterPro" id="IPR015915">
    <property type="entry name" value="Kelch-typ_b-propeller"/>
</dbReference>
<protein>
    <recommendedName>
        <fullName evidence="4">Galactose oxidase</fullName>
    </recommendedName>
</protein>
<organism evidence="2 3">
    <name type="scientific">Aspergillus pseudotamarii</name>
    <dbReference type="NCBI Taxonomy" id="132259"/>
    <lineage>
        <taxon>Eukaryota</taxon>
        <taxon>Fungi</taxon>
        <taxon>Dikarya</taxon>
        <taxon>Ascomycota</taxon>
        <taxon>Pezizomycotina</taxon>
        <taxon>Eurotiomycetes</taxon>
        <taxon>Eurotiomycetidae</taxon>
        <taxon>Eurotiales</taxon>
        <taxon>Aspergillaceae</taxon>
        <taxon>Aspergillus</taxon>
        <taxon>Aspergillus subgen. Circumdati</taxon>
    </lineage>
</organism>
<dbReference type="GO" id="GO:0061245">
    <property type="term" value="P:establishment or maintenance of bipolar cell polarity"/>
    <property type="evidence" value="ECO:0007669"/>
    <property type="project" value="TreeGrafter"/>
</dbReference>
<keyword evidence="3" id="KW-1185">Reference proteome</keyword>
<dbReference type="EMBL" id="ML743566">
    <property type="protein sequence ID" value="KAE8139327.1"/>
    <property type="molecule type" value="Genomic_DNA"/>
</dbReference>
<dbReference type="GeneID" id="43647659"/>
<dbReference type="OrthoDB" id="45365at2759"/>
<dbReference type="SUPFAM" id="SSF50965">
    <property type="entry name" value="Galactose oxidase, central domain"/>
    <property type="match status" value="1"/>
</dbReference>
<dbReference type="Proteomes" id="UP000325672">
    <property type="component" value="Unassembled WGS sequence"/>
</dbReference>
<gene>
    <name evidence="2" type="ORF">BDV38DRAFT_50665</name>
</gene>
<evidence type="ECO:0000256" key="1">
    <source>
        <dbReference type="SAM" id="MobiDB-lite"/>
    </source>
</evidence>
<evidence type="ECO:0000313" key="3">
    <source>
        <dbReference type="Proteomes" id="UP000325672"/>
    </source>
</evidence>
<dbReference type="Gene3D" id="2.120.10.80">
    <property type="entry name" value="Kelch-type beta propeller"/>
    <property type="match status" value="1"/>
</dbReference>
<dbReference type="GO" id="GO:0051285">
    <property type="term" value="C:cell cortex of cell tip"/>
    <property type="evidence" value="ECO:0007669"/>
    <property type="project" value="TreeGrafter"/>
</dbReference>
<evidence type="ECO:0000313" key="2">
    <source>
        <dbReference type="EMBL" id="KAE8139327.1"/>
    </source>
</evidence>
<dbReference type="PANTHER" id="PTHR23244:SF456">
    <property type="entry name" value="MULTIPLE EPIDERMAL GROWTH FACTOR-LIKE DOMAINS PROTEIN 8"/>
    <property type="match status" value="1"/>
</dbReference>
<sequence>MAFLFKSKKNQQNTTLPPVNRNLHTSEGASTNAPAAPNGVKEREGSNSQTPTPSSSYNNSLNSVSSINSPEQQRVRQRAESESQVGTPRSLYLLLNTFRWSQEYLSTTCNMANHVQIQRPSQQSMNNNAANTSPGVSLYPWSQRRLNFSTPQTNPFPRYGAAINAVASKEGAIYMMGGLIDGSTVKGDLWMIDSSGGNLSCFPIATVSEGPGPRVGHASLLVGNAFIVFGGDTKVDEADTLDDTLYLLNTCTC</sequence>
<evidence type="ECO:0008006" key="4">
    <source>
        <dbReference type="Google" id="ProtNLM"/>
    </source>
</evidence>
<name>A0A5N6SZI0_ASPPS</name>
<accession>A0A5N6SZI0</accession>
<feature type="compositionally biased region" description="Low complexity" evidence="1">
    <location>
        <begin position="46"/>
        <end position="70"/>
    </location>
</feature>
<dbReference type="RefSeq" id="XP_031915390.1">
    <property type="nucleotide sequence ID" value="XM_032063449.1"/>
</dbReference>
<dbReference type="AlphaFoldDB" id="A0A5N6SZI0"/>
<dbReference type="PANTHER" id="PTHR23244">
    <property type="entry name" value="KELCH REPEAT DOMAIN"/>
    <property type="match status" value="1"/>
</dbReference>
<dbReference type="InterPro" id="IPR011043">
    <property type="entry name" value="Gal_Oxase/kelch_b-propeller"/>
</dbReference>
<proteinExistence type="predicted"/>